<dbReference type="EMBL" id="CAMXCT030006538">
    <property type="protein sequence ID" value="CAL4802889.1"/>
    <property type="molecule type" value="Genomic_DNA"/>
</dbReference>
<dbReference type="InterPro" id="IPR050587">
    <property type="entry name" value="GNT1/Glycosyltrans_8"/>
</dbReference>
<dbReference type="Proteomes" id="UP001152797">
    <property type="component" value="Unassembled WGS sequence"/>
</dbReference>
<dbReference type="Gene3D" id="3.90.550.10">
    <property type="entry name" value="Spore Coat Polysaccharide Biosynthesis Protein SpsA, Chain A"/>
    <property type="match status" value="1"/>
</dbReference>
<keyword evidence="1" id="KW-0732">Signal</keyword>
<sequence length="313" mass="35706">MKCLGSLPKCFFAFLFSACAEQHGSWVPPVPVEGKTMDGQQCKSPVLLQQHVSASKVAYVWYLADSDSNVACAILVAASAVSKHQHRHNADLVVVYNQDVPEKPRFAKLGIKLIHVKEAMSKGSWQWGESFLKLRVAELFQYNRVIYFDADAFPLGSLENLFDIAKFPVEIAAPRAYWLDQPYVQSGGPMVIDPRKVFYQKDFFDPMNASVGQIGSEMDWVNLHFRDRVDMLDGFYALLIGEWCASDGMYQYWQKEFGKGPEWIMEKAAMVHFIADWKPWDLTVEGLKDKCPDSQPQLLQLFQKWWDAKADVC</sequence>
<evidence type="ECO:0000313" key="3">
    <source>
        <dbReference type="EMBL" id="CAI4015577.1"/>
    </source>
</evidence>
<protein>
    <submittedName>
        <fullName evidence="6">Amino acid transporter</fullName>
    </submittedName>
    <submittedName>
        <fullName evidence="5">Glucose N-acetyltransferase 1-A (N-acetylglucosaminyltransferase A)</fullName>
    </submittedName>
</protein>
<feature type="chain" id="PRO_5043271604" evidence="1">
    <location>
        <begin position="21"/>
        <end position="313"/>
    </location>
</feature>
<name>A0A9P1DRX1_9DINO</name>
<dbReference type="EMBL" id="CAMXCT030006536">
    <property type="protein sequence ID" value="CAL4802872.1"/>
    <property type="molecule type" value="Genomic_DNA"/>
</dbReference>
<proteinExistence type="predicted"/>
<accession>A0A9P1DRX1</accession>
<gene>
    <name evidence="2" type="ORF">C1SCF055_LOCUS40382</name>
    <name evidence="3" type="ORF">C1SCF055_LOCUS40399</name>
</gene>
<evidence type="ECO:0000313" key="2">
    <source>
        <dbReference type="EMBL" id="CAI4015560.1"/>
    </source>
</evidence>
<dbReference type="OrthoDB" id="411556at2759"/>
<evidence type="ECO:0000313" key="5">
    <source>
        <dbReference type="EMBL" id="CAL4802872.1"/>
    </source>
</evidence>
<dbReference type="EMBL" id="CAMXCT010006536">
    <property type="protein sequence ID" value="CAI4015560.1"/>
    <property type="molecule type" value="Genomic_DNA"/>
</dbReference>
<dbReference type="EMBL" id="CAMXCT020006536">
    <property type="protein sequence ID" value="CAL1168935.1"/>
    <property type="molecule type" value="Genomic_DNA"/>
</dbReference>
<dbReference type="SUPFAM" id="SSF53448">
    <property type="entry name" value="Nucleotide-diphospho-sugar transferases"/>
    <property type="match status" value="1"/>
</dbReference>
<dbReference type="PANTHER" id="PTHR11183">
    <property type="entry name" value="GLYCOGENIN SUBFAMILY MEMBER"/>
    <property type="match status" value="1"/>
</dbReference>
<evidence type="ECO:0000313" key="6">
    <source>
        <dbReference type="EMBL" id="CAL4802889.1"/>
    </source>
</evidence>
<organism evidence="3">
    <name type="scientific">Cladocopium goreaui</name>
    <dbReference type="NCBI Taxonomy" id="2562237"/>
    <lineage>
        <taxon>Eukaryota</taxon>
        <taxon>Sar</taxon>
        <taxon>Alveolata</taxon>
        <taxon>Dinophyceae</taxon>
        <taxon>Suessiales</taxon>
        <taxon>Symbiodiniaceae</taxon>
        <taxon>Cladocopium</taxon>
    </lineage>
</organism>
<dbReference type="EMBL" id="CAMXCT020006538">
    <property type="protein sequence ID" value="CAL1168952.1"/>
    <property type="molecule type" value="Genomic_DNA"/>
</dbReference>
<evidence type="ECO:0000256" key="1">
    <source>
        <dbReference type="SAM" id="SignalP"/>
    </source>
</evidence>
<dbReference type="InterPro" id="IPR029044">
    <property type="entry name" value="Nucleotide-diphossugar_trans"/>
</dbReference>
<keyword evidence="7" id="KW-1185">Reference proteome</keyword>
<dbReference type="AlphaFoldDB" id="A0A9P1DRX1"/>
<reference evidence="4" key="2">
    <citation type="submission" date="2024-04" db="EMBL/GenBank/DDBJ databases">
        <authorList>
            <person name="Chen Y."/>
            <person name="Shah S."/>
            <person name="Dougan E. K."/>
            <person name="Thang M."/>
            <person name="Chan C."/>
        </authorList>
    </citation>
    <scope>NUCLEOTIDE SEQUENCE [LARGE SCALE GENOMIC DNA]</scope>
</reference>
<dbReference type="EMBL" id="CAMXCT010006538">
    <property type="protein sequence ID" value="CAI4015577.1"/>
    <property type="molecule type" value="Genomic_DNA"/>
</dbReference>
<comment type="caution">
    <text evidence="3">The sequence shown here is derived from an EMBL/GenBank/DDBJ whole genome shotgun (WGS) entry which is preliminary data.</text>
</comment>
<reference evidence="3" key="1">
    <citation type="submission" date="2022-10" db="EMBL/GenBank/DDBJ databases">
        <authorList>
            <person name="Chen Y."/>
            <person name="Dougan E. K."/>
            <person name="Chan C."/>
            <person name="Rhodes N."/>
            <person name="Thang M."/>
        </authorList>
    </citation>
    <scope>NUCLEOTIDE SEQUENCE</scope>
</reference>
<feature type="signal peptide" evidence="1">
    <location>
        <begin position="1"/>
        <end position="20"/>
    </location>
</feature>
<evidence type="ECO:0000313" key="4">
    <source>
        <dbReference type="EMBL" id="CAL1168935.1"/>
    </source>
</evidence>
<evidence type="ECO:0000313" key="7">
    <source>
        <dbReference type="Proteomes" id="UP001152797"/>
    </source>
</evidence>